<dbReference type="Pfam" id="PF22658">
    <property type="entry name" value="YycE-like_N"/>
    <property type="match status" value="1"/>
</dbReference>
<dbReference type="Pfam" id="PF22659">
    <property type="entry name" value="YycE-like_C"/>
    <property type="match status" value="1"/>
</dbReference>
<dbReference type="SUPFAM" id="SSF54593">
    <property type="entry name" value="Glyoxalase/Bleomycin resistance protein/Dihydroxybiphenyl dioxygenase"/>
    <property type="match status" value="1"/>
</dbReference>
<evidence type="ECO:0000313" key="3">
    <source>
        <dbReference type="EMBL" id="ORM54140.1"/>
    </source>
</evidence>
<accession>A0A1X1BZ37</accession>
<dbReference type="STRING" id="472705.GCA_001743465_01018"/>
<dbReference type="AlphaFoldDB" id="A0A1X1BZ37"/>
<dbReference type="EMBL" id="MLFN01000011">
    <property type="protein sequence ID" value="ORM54140.1"/>
    <property type="molecule type" value="Genomic_DNA"/>
</dbReference>
<name>A0A1X1BZ37_9GAMM</name>
<dbReference type="RefSeq" id="WP_094120041.1">
    <property type="nucleotide sequence ID" value="NZ_MLFN01000011.1"/>
</dbReference>
<dbReference type="InterPro" id="IPR058998">
    <property type="entry name" value="YycE-like_N"/>
</dbReference>
<feature type="domain" description="YycE-like N-terminal" evidence="1">
    <location>
        <begin position="6"/>
        <end position="57"/>
    </location>
</feature>
<evidence type="ECO:0000259" key="2">
    <source>
        <dbReference type="Pfam" id="PF22659"/>
    </source>
</evidence>
<dbReference type="OrthoDB" id="8018325at2"/>
<dbReference type="InterPro" id="IPR058997">
    <property type="entry name" value="YycE-like_C"/>
</dbReference>
<evidence type="ECO:0000313" key="4">
    <source>
        <dbReference type="Proteomes" id="UP000193933"/>
    </source>
</evidence>
<organism evidence="3 4">
    <name type="scientific">Pantoea conspicua</name>
    <dbReference type="NCBI Taxonomy" id="472705"/>
    <lineage>
        <taxon>Bacteria</taxon>
        <taxon>Pseudomonadati</taxon>
        <taxon>Pseudomonadota</taxon>
        <taxon>Gammaproteobacteria</taxon>
        <taxon>Enterobacterales</taxon>
        <taxon>Erwiniaceae</taxon>
        <taxon>Pantoea</taxon>
    </lineage>
</organism>
<feature type="domain" description="YycE-like C-terminal" evidence="2">
    <location>
        <begin position="71"/>
        <end position="124"/>
    </location>
</feature>
<protein>
    <submittedName>
        <fullName evidence="3">Prolyl endopeptidase</fullName>
    </submittedName>
</protein>
<dbReference type="Proteomes" id="UP000193933">
    <property type="component" value="Unassembled WGS sequence"/>
</dbReference>
<proteinExistence type="predicted"/>
<dbReference type="Gene3D" id="3.10.180.10">
    <property type="entry name" value="2,3-Dihydroxybiphenyl 1,2-Dioxygenase, domain 1"/>
    <property type="match status" value="1"/>
</dbReference>
<dbReference type="InterPro" id="IPR029068">
    <property type="entry name" value="Glyas_Bleomycin-R_OHBP_Dase"/>
</dbReference>
<comment type="caution">
    <text evidence="3">The sequence shown here is derived from an EMBL/GenBank/DDBJ whole genome shotgun (WGS) entry which is preliminary data.</text>
</comment>
<sequence>MNIQHLRIARPVADLIRSSEMYCHGLALHRIGAFEQHQGFSGVMLGRADLSWHLEFTRCDAHPLTPQVSDDDLLVLYIPVREPWLTCCTRMDQAGFQRRPAFNPYWDRQGVTFMDADGYRVVLQHAAWQP</sequence>
<gene>
    <name evidence="3" type="ORF">HA41_06095</name>
</gene>
<evidence type="ECO:0000259" key="1">
    <source>
        <dbReference type="Pfam" id="PF22658"/>
    </source>
</evidence>
<keyword evidence="4" id="KW-1185">Reference proteome</keyword>
<reference evidence="3 4" key="1">
    <citation type="journal article" date="2017" name="Antonie Van Leeuwenhoek">
        <title>Phylogenomic resolution of the bacterial genus Pantoea and its relationship with Erwinia and Tatumella.</title>
        <authorList>
            <person name="Palmer M."/>
            <person name="Steenkamp E.T."/>
            <person name="Coetzee M.P."/>
            <person name="Chan W.Y."/>
            <person name="van Zyl E."/>
            <person name="De Maayer P."/>
            <person name="Coutinho T.A."/>
            <person name="Blom J."/>
            <person name="Smits T.H."/>
            <person name="Duffy B."/>
            <person name="Venter S.N."/>
        </authorList>
    </citation>
    <scope>NUCLEOTIDE SEQUENCE [LARGE SCALE GENOMIC DNA]</scope>
    <source>
        <strain evidence="3 4">LMG 24534</strain>
    </source>
</reference>